<comment type="caution">
    <text evidence="1">The sequence shown here is derived from an EMBL/GenBank/DDBJ whole genome shotgun (WGS) entry which is preliminary data.</text>
</comment>
<keyword evidence="3" id="KW-1185">Reference proteome</keyword>
<dbReference type="EMBL" id="CAXAMM010040311">
    <property type="protein sequence ID" value="CAK9092407.1"/>
    <property type="molecule type" value="Genomic_DNA"/>
</dbReference>
<dbReference type="Proteomes" id="UP001642464">
    <property type="component" value="Unassembled WGS sequence"/>
</dbReference>
<evidence type="ECO:0000313" key="1">
    <source>
        <dbReference type="EMBL" id="CAK9092407.1"/>
    </source>
</evidence>
<sequence length="486" mass="54066">MPQLVAHFLSFSGRSIDVGDATLRLGSRFRLVVDGEALRSTFRVKGAAGTRPCPHCRNVVLREDRMPNGTFATISEHRTASFRPTQDASLWRSCERAAATLTRKKDIDLWERSSGINLQLSAIFFQPAQRGHLLLTDTSHDVMHLYFAGGCASWELAMLLHALQGQWPSALSTIHSHAAQDGWARAGQARRPTEAAWRNLFLEKLWEGDVYKADASETFALVPLVHYYTETLYRAEATCVAELDSFAALAAVTRELRRLRRRPYEITTIAQTQDLRTLQERHHRLYVAAYGPEACKPKHHWRHHLPESVVMLGQSKHRMYKSGGVGNNAVGAINRPEVYGKNVLAHLLQRTCHAADARGTRVAELVSPTDLTDCVDRAARNALGLQGVQSSRALVFRTGTLREGDVFEHARGAGLFLRAISASAHGTTSIFVEYMPLISVLSEAHCRTWAKSNNLAAAQYMPAHAAMEIDVPVWTKRQQGFFVALG</sequence>
<proteinExistence type="predicted"/>
<protein>
    <submittedName>
        <fullName evidence="1">Uncharacterized protein</fullName>
    </submittedName>
</protein>
<dbReference type="EMBL" id="CAXAMM010040314">
    <property type="protein sequence ID" value="CAK9092422.1"/>
    <property type="molecule type" value="Genomic_DNA"/>
</dbReference>
<name>A0ABP0QZR8_9DINO</name>
<accession>A0ABP0QZR8</accession>
<gene>
    <name evidence="1" type="ORF">SCF082_LOCUS43484</name>
    <name evidence="2" type="ORF">SCF082_LOCUS43493</name>
</gene>
<evidence type="ECO:0000313" key="2">
    <source>
        <dbReference type="EMBL" id="CAK9092422.1"/>
    </source>
</evidence>
<evidence type="ECO:0000313" key="3">
    <source>
        <dbReference type="Proteomes" id="UP001642464"/>
    </source>
</evidence>
<organism evidence="1 3">
    <name type="scientific">Durusdinium trenchii</name>
    <dbReference type="NCBI Taxonomy" id="1381693"/>
    <lineage>
        <taxon>Eukaryota</taxon>
        <taxon>Sar</taxon>
        <taxon>Alveolata</taxon>
        <taxon>Dinophyceae</taxon>
        <taxon>Suessiales</taxon>
        <taxon>Symbiodiniaceae</taxon>
        <taxon>Durusdinium</taxon>
    </lineage>
</organism>
<reference evidence="1 3" key="1">
    <citation type="submission" date="2024-02" db="EMBL/GenBank/DDBJ databases">
        <authorList>
            <person name="Chen Y."/>
            <person name="Shah S."/>
            <person name="Dougan E. K."/>
            <person name="Thang M."/>
            <person name="Chan C."/>
        </authorList>
    </citation>
    <scope>NUCLEOTIDE SEQUENCE [LARGE SCALE GENOMIC DNA]</scope>
</reference>